<feature type="domain" description="Na+/H+ antiporter MnhB subunit-related protein" evidence="8">
    <location>
        <begin position="105"/>
        <end position="169"/>
    </location>
</feature>
<name>A0ABW5IRR2_9BACT</name>
<feature type="transmembrane region" description="Helical" evidence="7">
    <location>
        <begin position="150"/>
        <end position="173"/>
    </location>
</feature>
<proteinExistence type="inferred from homology"/>
<evidence type="ECO:0000313" key="9">
    <source>
        <dbReference type="EMBL" id="MFD2516038.1"/>
    </source>
</evidence>
<dbReference type="EMBL" id="JBHULU010000037">
    <property type="protein sequence ID" value="MFD2516038.1"/>
    <property type="molecule type" value="Genomic_DNA"/>
</dbReference>
<evidence type="ECO:0000256" key="5">
    <source>
        <dbReference type="ARBA" id="ARBA00022989"/>
    </source>
</evidence>
<feature type="domain" description="Na+/H+ antiporter MnhB subunit-related protein" evidence="8">
    <location>
        <begin position="5"/>
        <end position="68"/>
    </location>
</feature>
<accession>A0ABW5IRR2</accession>
<keyword evidence="3" id="KW-1003">Cell membrane</keyword>
<comment type="similarity">
    <text evidence="2">Belongs to the CPA3 antiporters (TC 2.A.63) subunit B family.</text>
</comment>
<dbReference type="InterPro" id="IPR050622">
    <property type="entry name" value="CPA3_antiporter_subunitB"/>
</dbReference>
<dbReference type="RefSeq" id="WP_377512055.1">
    <property type="nucleotide sequence ID" value="NZ_JBHULU010000037.1"/>
</dbReference>
<reference evidence="10" key="1">
    <citation type="journal article" date="2019" name="Int. J. Syst. Evol. Microbiol.">
        <title>The Global Catalogue of Microorganisms (GCM) 10K type strain sequencing project: providing services to taxonomists for standard genome sequencing and annotation.</title>
        <authorList>
            <consortium name="The Broad Institute Genomics Platform"/>
            <consortium name="The Broad Institute Genome Sequencing Center for Infectious Disease"/>
            <person name="Wu L."/>
            <person name="Ma J."/>
        </authorList>
    </citation>
    <scope>NUCLEOTIDE SEQUENCE [LARGE SCALE GENOMIC DNA]</scope>
    <source>
        <strain evidence="10">KCTC 42498</strain>
    </source>
</reference>
<keyword evidence="4 7" id="KW-0812">Transmembrane</keyword>
<comment type="caution">
    <text evidence="9">The sequence shown here is derived from an EMBL/GenBank/DDBJ whole genome shotgun (WGS) entry which is preliminary data.</text>
</comment>
<gene>
    <name evidence="9" type="ORF">ACFSRY_19350</name>
</gene>
<feature type="transmembrane region" description="Helical" evidence="7">
    <location>
        <begin position="111"/>
        <end position="130"/>
    </location>
</feature>
<organism evidence="9 10">
    <name type="scientific">Pontibacter locisalis</name>
    <dbReference type="NCBI Taxonomy" id="1719035"/>
    <lineage>
        <taxon>Bacteria</taxon>
        <taxon>Pseudomonadati</taxon>
        <taxon>Bacteroidota</taxon>
        <taxon>Cytophagia</taxon>
        <taxon>Cytophagales</taxon>
        <taxon>Hymenobacteraceae</taxon>
        <taxon>Pontibacter</taxon>
    </lineage>
</organism>
<feature type="transmembrane region" description="Helical" evidence="7">
    <location>
        <begin position="32"/>
        <end position="52"/>
    </location>
</feature>
<dbReference type="InterPro" id="IPR007182">
    <property type="entry name" value="MnhB"/>
</dbReference>
<keyword evidence="5 7" id="KW-1133">Transmembrane helix</keyword>
<evidence type="ECO:0000256" key="4">
    <source>
        <dbReference type="ARBA" id="ARBA00022692"/>
    </source>
</evidence>
<protein>
    <submittedName>
        <fullName evidence="9">MnhB domain-containing protein</fullName>
    </submittedName>
</protein>
<feature type="transmembrane region" description="Helical" evidence="7">
    <location>
        <begin position="5"/>
        <end position="26"/>
    </location>
</feature>
<dbReference type="PANTHER" id="PTHR33932">
    <property type="entry name" value="NA(+)/H(+) ANTIPORTER SUBUNIT B"/>
    <property type="match status" value="1"/>
</dbReference>
<evidence type="ECO:0000256" key="2">
    <source>
        <dbReference type="ARBA" id="ARBA00009425"/>
    </source>
</evidence>
<dbReference type="Proteomes" id="UP001597544">
    <property type="component" value="Unassembled WGS sequence"/>
</dbReference>
<evidence type="ECO:0000256" key="1">
    <source>
        <dbReference type="ARBA" id="ARBA00004651"/>
    </source>
</evidence>
<keyword evidence="6 7" id="KW-0472">Membrane</keyword>
<evidence type="ECO:0000256" key="6">
    <source>
        <dbReference type="ARBA" id="ARBA00023136"/>
    </source>
</evidence>
<dbReference type="PANTHER" id="PTHR33932:SF4">
    <property type="entry name" value="NA(+)_H(+) ANTIPORTER SUBUNIT B"/>
    <property type="match status" value="1"/>
</dbReference>
<sequence>MKTIIFATAIRILTPLFLLFSIYILFRGHNHPGGGFIGGLIGSITFVFHVLAHGSQRTAKEYFSLKLYRYEKLPAQGQFNYFKRFINHKFFNREIKGEPWGYYLIRLRPSFVMGTGLVMAAGSGMVGLFKGDPFMTGYWLDAKVPVIGSVGTPLLFDMGVYQLVLGMVLKIIFTMSRD</sequence>
<evidence type="ECO:0000256" key="3">
    <source>
        <dbReference type="ARBA" id="ARBA00022475"/>
    </source>
</evidence>
<comment type="subcellular location">
    <subcellularLocation>
        <location evidence="1">Cell membrane</location>
        <topology evidence="1">Multi-pass membrane protein</topology>
    </subcellularLocation>
</comment>
<dbReference type="Pfam" id="PF04039">
    <property type="entry name" value="MnhB"/>
    <property type="match status" value="2"/>
</dbReference>
<evidence type="ECO:0000256" key="7">
    <source>
        <dbReference type="SAM" id="Phobius"/>
    </source>
</evidence>
<evidence type="ECO:0000313" key="10">
    <source>
        <dbReference type="Proteomes" id="UP001597544"/>
    </source>
</evidence>
<keyword evidence="10" id="KW-1185">Reference proteome</keyword>
<evidence type="ECO:0000259" key="8">
    <source>
        <dbReference type="Pfam" id="PF04039"/>
    </source>
</evidence>